<evidence type="ECO:0000256" key="1">
    <source>
        <dbReference type="ARBA" id="ARBA00001946"/>
    </source>
</evidence>
<dbReference type="InterPro" id="IPR000086">
    <property type="entry name" value="NUDIX_hydrolase_dom"/>
</dbReference>
<dbReference type="Pfam" id="PF00293">
    <property type="entry name" value="NUDIX"/>
    <property type="match status" value="1"/>
</dbReference>
<name>A0ABT7EPE2_9GAMM</name>
<accession>A0ABT7EPE2</accession>
<dbReference type="PROSITE" id="PS51462">
    <property type="entry name" value="NUDIX"/>
    <property type="match status" value="1"/>
</dbReference>
<dbReference type="InterPro" id="IPR020084">
    <property type="entry name" value="NUDIX_hydrolase_CS"/>
</dbReference>
<dbReference type="EMBL" id="JASJUT010000008">
    <property type="protein sequence ID" value="MDK2596855.1"/>
    <property type="molecule type" value="Genomic_DNA"/>
</dbReference>
<comment type="cofactor">
    <cofactor evidence="1">
        <name>Mg(2+)</name>
        <dbReference type="ChEBI" id="CHEBI:18420"/>
    </cofactor>
</comment>
<feature type="domain" description="Nudix hydrolase" evidence="3">
    <location>
        <begin position="2"/>
        <end position="142"/>
    </location>
</feature>
<dbReference type="CDD" id="cd04685">
    <property type="entry name" value="NUDIX_Hydrolase"/>
    <property type="match status" value="1"/>
</dbReference>
<evidence type="ECO:0000259" key="3">
    <source>
        <dbReference type="PROSITE" id="PS51462"/>
    </source>
</evidence>
<dbReference type="SUPFAM" id="SSF55811">
    <property type="entry name" value="Nudix"/>
    <property type="match status" value="1"/>
</dbReference>
<sequence>MKTRQCSRLMIVNGQDELLLFQYKDEHKSEPFWATAGGELKEGESYLDAAKRELYEETGLTNEIGELLMEREDIFAVARSTPAKWQEKYYLVGCASNCKVFAAQWTEEEKSTIQKWKWWSRKEMDQAGMDSFKPDCLPALFDKILNSKSNV</sequence>
<dbReference type="PANTHER" id="PTHR43046">
    <property type="entry name" value="GDP-MANNOSE MANNOSYL HYDROLASE"/>
    <property type="match status" value="1"/>
</dbReference>
<proteinExistence type="predicted"/>
<dbReference type="InterPro" id="IPR015797">
    <property type="entry name" value="NUDIX_hydrolase-like_dom_sf"/>
</dbReference>
<evidence type="ECO:0000313" key="4">
    <source>
        <dbReference type="EMBL" id="MDK2596855.1"/>
    </source>
</evidence>
<keyword evidence="5" id="KW-1185">Reference proteome</keyword>
<comment type="caution">
    <text evidence="4">The sequence shown here is derived from an EMBL/GenBank/DDBJ whole genome shotgun (WGS) entry which is preliminary data.</text>
</comment>
<organism evidence="4 5">
    <name type="scientific">Pseudoalteromonas obscura</name>
    <dbReference type="NCBI Taxonomy" id="3048491"/>
    <lineage>
        <taxon>Bacteria</taxon>
        <taxon>Pseudomonadati</taxon>
        <taxon>Pseudomonadota</taxon>
        <taxon>Gammaproteobacteria</taxon>
        <taxon>Alteromonadales</taxon>
        <taxon>Pseudoalteromonadaceae</taxon>
        <taxon>Pseudoalteromonas</taxon>
    </lineage>
</organism>
<gene>
    <name evidence="4" type="ORF">QNM18_17530</name>
</gene>
<dbReference type="Proteomes" id="UP001231915">
    <property type="component" value="Unassembled WGS sequence"/>
</dbReference>
<evidence type="ECO:0000313" key="5">
    <source>
        <dbReference type="Proteomes" id="UP001231915"/>
    </source>
</evidence>
<keyword evidence="2" id="KW-0378">Hydrolase</keyword>
<dbReference type="Gene3D" id="3.90.79.10">
    <property type="entry name" value="Nucleoside Triphosphate Pyrophosphohydrolase"/>
    <property type="match status" value="1"/>
</dbReference>
<dbReference type="RefSeq" id="WP_211008449.1">
    <property type="nucleotide sequence ID" value="NZ_JASJUT010000008.1"/>
</dbReference>
<protein>
    <submittedName>
        <fullName evidence="4">NUDIX domain-containing protein</fullName>
    </submittedName>
</protein>
<dbReference type="PROSITE" id="PS00893">
    <property type="entry name" value="NUDIX_BOX"/>
    <property type="match status" value="1"/>
</dbReference>
<dbReference type="PANTHER" id="PTHR43046:SF14">
    <property type="entry name" value="MUTT_NUDIX FAMILY PROTEIN"/>
    <property type="match status" value="1"/>
</dbReference>
<evidence type="ECO:0000256" key="2">
    <source>
        <dbReference type="ARBA" id="ARBA00022801"/>
    </source>
</evidence>
<reference evidence="4 5" key="1">
    <citation type="submission" date="2023-05" db="EMBL/GenBank/DDBJ databases">
        <title>Pseudoalteromonas ardens sp. nov., Pseudoalteromonas obscura sp. nov., and Pseudoalteromonas umbrosa sp. nov., isolated from the coral Montipora capitata.</title>
        <authorList>
            <person name="Thomas E.M."/>
            <person name="Smith E.M."/>
            <person name="Papke E."/>
            <person name="Shlafstein M.D."/>
            <person name="Oline D.K."/>
            <person name="Videau P."/>
            <person name="Saw J.H."/>
            <person name="Strangman W.K."/>
            <person name="Ushijima B."/>
        </authorList>
    </citation>
    <scope>NUCLEOTIDE SEQUENCE [LARGE SCALE GENOMIC DNA]</scope>
    <source>
        <strain evidence="4 5">P94</strain>
    </source>
</reference>